<evidence type="ECO:0000259" key="5">
    <source>
        <dbReference type="PROSITE" id="PS50102"/>
    </source>
</evidence>
<feature type="compositionally biased region" description="Basic and acidic residues" evidence="4">
    <location>
        <begin position="292"/>
        <end position="328"/>
    </location>
</feature>
<dbReference type="InterPro" id="IPR035979">
    <property type="entry name" value="RBD_domain_sf"/>
</dbReference>
<proteinExistence type="predicted"/>
<protein>
    <recommendedName>
        <fullName evidence="5">RRM domain-containing protein</fullName>
    </recommendedName>
</protein>
<evidence type="ECO:0000256" key="1">
    <source>
        <dbReference type="ARBA" id="ARBA00022737"/>
    </source>
</evidence>
<dbReference type="Proteomes" id="UP000593567">
    <property type="component" value="Unassembled WGS sequence"/>
</dbReference>
<dbReference type="InterPro" id="IPR012677">
    <property type="entry name" value="Nucleotide-bd_a/b_plait_sf"/>
</dbReference>
<dbReference type="InterPro" id="IPR000504">
    <property type="entry name" value="RRM_dom"/>
</dbReference>
<dbReference type="SMART" id="SM00360">
    <property type="entry name" value="RRM"/>
    <property type="match status" value="2"/>
</dbReference>
<name>A0A7J7KE25_BUGNE</name>
<evidence type="ECO:0000256" key="3">
    <source>
        <dbReference type="PROSITE-ProRule" id="PRU00176"/>
    </source>
</evidence>
<keyword evidence="7" id="KW-1185">Reference proteome</keyword>
<gene>
    <name evidence="6" type="ORF">EB796_004778</name>
</gene>
<sequence length="522" mass="58014">MSELPKHRISFLIAVQSDRQPVLGYGDIDKPNSEIKGVPPQLEDVVDRAVELLKRVVRREIDATLDDLKEHVNFFQCGAGAGRLVALPENVTQIIRNLCHGVLYHANAHLTAFAHRGERDNEIFDILNQYCTKVKELIAGCLVARLRLEDDLMLGELISNLGFISCQIDEVVFDKIDLKSIVGNRGLERQIRNDVVSLLTRIVENLKIITFVKRKEMLDFLHKRADGIALIIMVCHRAPEPSIHHRLRDSKRRFMDGFQNFQVTYKELYELLELVKEPPAPTRVESSQDGGGAKKEGTEEGGVKKEGSEGGGVKKEGTEGGGAKKEGTEEGAVGGGMTTPTSVLSLAFESLDVSSSQLFGKPLSETVLYISALGSHMTERKLFDDFKGYGTLLNVHINKDSLAKNKGFGFVRFLDKEDARKANLLNPHNSRMANESSQHRLSETKVYIQSEGITKEYLRDLSQNFANVTDILAFPDKSFGFLDFLSQDDAYNALALLQGMDIYALMARPKRPSLGAQASLSP</sequence>
<dbReference type="Pfam" id="PF00076">
    <property type="entry name" value="RRM_1"/>
    <property type="match status" value="2"/>
</dbReference>
<dbReference type="OrthoDB" id="360390at2759"/>
<keyword evidence="2 3" id="KW-0694">RNA-binding</keyword>
<reference evidence="6" key="1">
    <citation type="submission" date="2020-06" db="EMBL/GenBank/DDBJ databases">
        <title>Draft genome of Bugula neritina, a colonial animal packing powerful symbionts and potential medicines.</title>
        <authorList>
            <person name="Rayko M."/>
        </authorList>
    </citation>
    <scope>NUCLEOTIDE SEQUENCE [LARGE SCALE GENOMIC DNA]</scope>
    <source>
        <strain evidence="6">Kwan_BN1</strain>
    </source>
</reference>
<feature type="domain" description="RRM" evidence="5">
    <location>
        <begin position="366"/>
        <end position="446"/>
    </location>
</feature>
<feature type="region of interest" description="Disordered" evidence="4">
    <location>
        <begin position="279"/>
        <end position="338"/>
    </location>
</feature>
<dbReference type="PROSITE" id="PS50102">
    <property type="entry name" value="RRM"/>
    <property type="match status" value="2"/>
</dbReference>
<evidence type="ECO:0000313" key="6">
    <source>
        <dbReference type="EMBL" id="KAF6036900.1"/>
    </source>
</evidence>
<dbReference type="EMBL" id="VXIV02000649">
    <property type="protein sequence ID" value="KAF6036900.1"/>
    <property type="molecule type" value="Genomic_DNA"/>
</dbReference>
<feature type="domain" description="RRM" evidence="5">
    <location>
        <begin position="444"/>
        <end position="509"/>
    </location>
</feature>
<dbReference type="SUPFAM" id="SSF54928">
    <property type="entry name" value="RNA-binding domain, RBD"/>
    <property type="match status" value="1"/>
</dbReference>
<evidence type="ECO:0000256" key="4">
    <source>
        <dbReference type="SAM" id="MobiDB-lite"/>
    </source>
</evidence>
<organism evidence="6 7">
    <name type="scientific">Bugula neritina</name>
    <name type="common">Brown bryozoan</name>
    <name type="synonym">Sertularia neritina</name>
    <dbReference type="NCBI Taxonomy" id="10212"/>
    <lineage>
        <taxon>Eukaryota</taxon>
        <taxon>Metazoa</taxon>
        <taxon>Spiralia</taxon>
        <taxon>Lophotrochozoa</taxon>
        <taxon>Bryozoa</taxon>
        <taxon>Gymnolaemata</taxon>
        <taxon>Cheilostomatida</taxon>
        <taxon>Flustrina</taxon>
        <taxon>Buguloidea</taxon>
        <taxon>Bugulidae</taxon>
        <taxon>Bugula</taxon>
    </lineage>
</organism>
<dbReference type="GO" id="GO:0003723">
    <property type="term" value="F:RNA binding"/>
    <property type="evidence" value="ECO:0007669"/>
    <property type="project" value="UniProtKB-UniRule"/>
</dbReference>
<evidence type="ECO:0000313" key="7">
    <source>
        <dbReference type="Proteomes" id="UP000593567"/>
    </source>
</evidence>
<dbReference type="CDD" id="cd00590">
    <property type="entry name" value="RRM_SF"/>
    <property type="match status" value="1"/>
</dbReference>
<accession>A0A7J7KE25</accession>
<evidence type="ECO:0000256" key="2">
    <source>
        <dbReference type="ARBA" id="ARBA00022884"/>
    </source>
</evidence>
<keyword evidence="1" id="KW-0677">Repeat</keyword>
<dbReference type="PANTHER" id="PTHR24012">
    <property type="entry name" value="RNA BINDING PROTEIN"/>
    <property type="match status" value="1"/>
</dbReference>
<dbReference type="Gene3D" id="3.30.70.330">
    <property type="match status" value="2"/>
</dbReference>
<dbReference type="AlphaFoldDB" id="A0A7J7KE25"/>
<comment type="caution">
    <text evidence="6">The sequence shown here is derived from an EMBL/GenBank/DDBJ whole genome shotgun (WGS) entry which is preliminary data.</text>
</comment>